<accession>A0A1G2I459</accession>
<evidence type="ECO:0000256" key="1">
    <source>
        <dbReference type="SAM" id="Phobius"/>
    </source>
</evidence>
<keyword evidence="1" id="KW-0812">Transmembrane</keyword>
<evidence type="ECO:0000313" key="2">
    <source>
        <dbReference type="EMBL" id="OGZ69525.1"/>
    </source>
</evidence>
<dbReference type="STRING" id="1802207.A3D44_03885"/>
<sequence>MENSYEERIKILEKAAETTIEATGKHVEVTSEMVSIMETFTSRVGDRFDWIDNTFKYLLRTINRIIFLIFEFYALLLVIIYRKEIFSLCSWLFEVIANWFYRLSENWQIAVVSLIFTFIFGILCVLLGFWLAKRFPVKQK</sequence>
<evidence type="ECO:0000313" key="3">
    <source>
        <dbReference type="Proteomes" id="UP000178820"/>
    </source>
</evidence>
<dbReference type="EMBL" id="MHOT01000010">
    <property type="protein sequence ID" value="OGZ69525.1"/>
    <property type="molecule type" value="Genomic_DNA"/>
</dbReference>
<protein>
    <submittedName>
        <fullName evidence="2">Uncharacterized protein</fullName>
    </submittedName>
</protein>
<comment type="caution">
    <text evidence="2">The sequence shown here is derived from an EMBL/GenBank/DDBJ whole genome shotgun (WGS) entry which is preliminary data.</text>
</comment>
<gene>
    <name evidence="2" type="ORF">A3D44_03885</name>
</gene>
<feature type="transmembrane region" description="Helical" evidence="1">
    <location>
        <begin position="57"/>
        <end position="78"/>
    </location>
</feature>
<dbReference type="AlphaFoldDB" id="A0A1G2I459"/>
<feature type="transmembrane region" description="Helical" evidence="1">
    <location>
        <begin position="107"/>
        <end position="132"/>
    </location>
</feature>
<reference evidence="2 3" key="1">
    <citation type="journal article" date="2016" name="Nat. Commun.">
        <title>Thousands of microbial genomes shed light on interconnected biogeochemical processes in an aquifer system.</title>
        <authorList>
            <person name="Anantharaman K."/>
            <person name="Brown C.T."/>
            <person name="Hug L.A."/>
            <person name="Sharon I."/>
            <person name="Castelle C.J."/>
            <person name="Probst A.J."/>
            <person name="Thomas B.C."/>
            <person name="Singh A."/>
            <person name="Wilkins M.J."/>
            <person name="Karaoz U."/>
            <person name="Brodie E.L."/>
            <person name="Williams K.H."/>
            <person name="Hubbard S.S."/>
            <person name="Banfield J.F."/>
        </authorList>
    </citation>
    <scope>NUCLEOTIDE SEQUENCE [LARGE SCALE GENOMIC DNA]</scope>
</reference>
<dbReference type="Proteomes" id="UP000178820">
    <property type="component" value="Unassembled WGS sequence"/>
</dbReference>
<name>A0A1G2I459_9BACT</name>
<keyword evidence="1" id="KW-1133">Transmembrane helix</keyword>
<organism evidence="2 3">
    <name type="scientific">Candidatus Staskawiczbacteria bacterium RIFCSPHIGHO2_02_FULL_42_22</name>
    <dbReference type="NCBI Taxonomy" id="1802207"/>
    <lineage>
        <taxon>Bacteria</taxon>
        <taxon>Candidatus Staskawicziibacteriota</taxon>
    </lineage>
</organism>
<proteinExistence type="predicted"/>
<keyword evidence="1" id="KW-0472">Membrane</keyword>